<dbReference type="AlphaFoldDB" id="A0A0P1AI21"/>
<accession>A0A0P1AI21</accession>
<keyword evidence="2" id="KW-1185">Reference proteome</keyword>
<dbReference type="RefSeq" id="XP_024577193.1">
    <property type="nucleotide sequence ID" value="XM_024726524.1"/>
</dbReference>
<evidence type="ECO:0000313" key="2">
    <source>
        <dbReference type="Proteomes" id="UP000054928"/>
    </source>
</evidence>
<organism evidence="1 2">
    <name type="scientific">Plasmopara halstedii</name>
    <name type="common">Downy mildew of sunflower</name>
    <dbReference type="NCBI Taxonomy" id="4781"/>
    <lineage>
        <taxon>Eukaryota</taxon>
        <taxon>Sar</taxon>
        <taxon>Stramenopiles</taxon>
        <taxon>Oomycota</taxon>
        <taxon>Peronosporomycetes</taxon>
        <taxon>Peronosporales</taxon>
        <taxon>Peronosporaceae</taxon>
        <taxon>Plasmopara</taxon>
    </lineage>
</organism>
<dbReference type="GeneID" id="36406059"/>
<sequence>MKREQRQIALNKQEAEDIDDVYIAIVNENFQLFEKAFDAYKSTSANFWSILKFPIKPKLDSLSTAKELQKLSMSLLQPLSKNADVVDAQIEDYNRIAALASQNAIEAARDYTRALQGAQHAQITAHHSQLTIQQICQWLGELDWNPSHFVLDALLKI</sequence>
<evidence type="ECO:0000313" key="1">
    <source>
        <dbReference type="EMBL" id="CEG40824.1"/>
    </source>
</evidence>
<name>A0A0P1AI21_PLAHL</name>
<reference evidence="2" key="1">
    <citation type="submission" date="2014-09" db="EMBL/GenBank/DDBJ databases">
        <authorList>
            <person name="Sharma Rahul"/>
            <person name="Thines Marco"/>
        </authorList>
    </citation>
    <scope>NUCLEOTIDE SEQUENCE [LARGE SCALE GENOMIC DNA]</scope>
</reference>
<proteinExistence type="predicted"/>
<dbReference type="Proteomes" id="UP000054928">
    <property type="component" value="Unassembled WGS sequence"/>
</dbReference>
<dbReference type="EMBL" id="CCYD01000523">
    <property type="protein sequence ID" value="CEG40824.1"/>
    <property type="molecule type" value="Genomic_DNA"/>
</dbReference>
<protein>
    <submittedName>
        <fullName evidence="1">Uncharacterized protein</fullName>
    </submittedName>
</protein>